<dbReference type="InterPro" id="IPR016181">
    <property type="entry name" value="Acyl_CoA_acyltransferase"/>
</dbReference>
<dbReference type="Proteomes" id="UP000431826">
    <property type="component" value="Unassembled WGS sequence"/>
</dbReference>
<name>A0A640UMD2_9ACTN</name>
<dbReference type="Pfam" id="PF00583">
    <property type="entry name" value="Acetyltransf_1"/>
    <property type="match status" value="1"/>
</dbReference>
<evidence type="ECO:0000313" key="3">
    <source>
        <dbReference type="EMBL" id="GFE36514.1"/>
    </source>
</evidence>
<evidence type="ECO:0000259" key="2">
    <source>
        <dbReference type="PROSITE" id="PS51186"/>
    </source>
</evidence>
<feature type="domain" description="N-acetyltransferase" evidence="2">
    <location>
        <begin position="79"/>
        <end position="233"/>
    </location>
</feature>
<proteinExistence type="predicted"/>
<evidence type="ECO:0000256" key="1">
    <source>
        <dbReference type="SAM" id="MobiDB-lite"/>
    </source>
</evidence>
<accession>A0A640UMD2</accession>
<protein>
    <submittedName>
        <fullName evidence="3">N-acetyltransferase</fullName>
    </submittedName>
</protein>
<reference evidence="3 4" key="1">
    <citation type="submission" date="2019-12" db="EMBL/GenBank/DDBJ databases">
        <title>Whole genome shotgun sequence of Streptomyces tubercidicus NBRC 13090.</title>
        <authorList>
            <person name="Ichikawa N."/>
            <person name="Kimura A."/>
            <person name="Kitahashi Y."/>
            <person name="Komaki H."/>
            <person name="Tamura T."/>
        </authorList>
    </citation>
    <scope>NUCLEOTIDE SEQUENCE [LARGE SCALE GENOMIC DNA]</scope>
    <source>
        <strain evidence="3 4">NBRC 13090</strain>
    </source>
</reference>
<feature type="region of interest" description="Disordered" evidence="1">
    <location>
        <begin position="225"/>
        <end position="248"/>
    </location>
</feature>
<dbReference type="GO" id="GO:0016747">
    <property type="term" value="F:acyltransferase activity, transferring groups other than amino-acyl groups"/>
    <property type="evidence" value="ECO:0007669"/>
    <property type="project" value="InterPro"/>
</dbReference>
<sequence length="248" mass="27388">MNRCLTIRDDPLPPIRCLHLLPALRLPVPRVAPGPNPPHPRPRCDVLAPMSISVTTWYLEQTSPADLAPAQAPPAEQGVRIVRAEVPSPEFSRFLYTAVGGDITWTDRLAWPYAQWAEFLGRPGVETWVAYERGTPAGFIELNAEADGSVEISYFGLLPAFRGRRVGGYLLAYGIERAWDLAERWPGRAPTKRVWVHTCSKDGPYAMANYQRRGFRLYDTTVDEEPEISAPGPWPGAGPLTSGSPAGE</sequence>
<organism evidence="3 4">
    <name type="scientific">Streptomyces tubercidicus</name>
    <dbReference type="NCBI Taxonomy" id="47759"/>
    <lineage>
        <taxon>Bacteria</taxon>
        <taxon>Bacillati</taxon>
        <taxon>Actinomycetota</taxon>
        <taxon>Actinomycetes</taxon>
        <taxon>Kitasatosporales</taxon>
        <taxon>Streptomycetaceae</taxon>
        <taxon>Streptomyces</taxon>
    </lineage>
</organism>
<dbReference type="CDD" id="cd04301">
    <property type="entry name" value="NAT_SF"/>
    <property type="match status" value="1"/>
</dbReference>
<gene>
    <name evidence="3" type="ORF">Stube_11870</name>
</gene>
<dbReference type="EMBL" id="BLIR01000001">
    <property type="protein sequence ID" value="GFE36514.1"/>
    <property type="molecule type" value="Genomic_DNA"/>
</dbReference>
<keyword evidence="4" id="KW-1185">Reference proteome</keyword>
<evidence type="ECO:0000313" key="4">
    <source>
        <dbReference type="Proteomes" id="UP000431826"/>
    </source>
</evidence>
<dbReference type="SUPFAM" id="SSF55729">
    <property type="entry name" value="Acyl-CoA N-acyltransferases (Nat)"/>
    <property type="match status" value="1"/>
</dbReference>
<dbReference type="PROSITE" id="PS51186">
    <property type="entry name" value="GNAT"/>
    <property type="match status" value="1"/>
</dbReference>
<dbReference type="AlphaFoldDB" id="A0A640UMD2"/>
<dbReference type="Gene3D" id="3.40.630.30">
    <property type="match status" value="1"/>
</dbReference>
<keyword evidence="3" id="KW-0808">Transferase</keyword>
<comment type="caution">
    <text evidence="3">The sequence shown here is derived from an EMBL/GenBank/DDBJ whole genome shotgun (WGS) entry which is preliminary data.</text>
</comment>
<dbReference type="InterPro" id="IPR000182">
    <property type="entry name" value="GNAT_dom"/>
</dbReference>